<evidence type="ECO:0000313" key="1">
    <source>
        <dbReference type="EMBL" id="AKN35392.1"/>
    </source>
</evidence>
<proteinExistence type="predicted"/>
<organism evidence="1">
    <name type="scientific">Enterobacter cloacae</name>
    <dbReference type="NCBI Taxonomy" id="550"/>
    <lineage>
        <taxon>Bacteria</taxon>
        <taxon>Pseudomonadati</taxon>
        <taxon>Pseudomonadota</taxon>
        <taxon>Gammaproteobacteria</taxon>
        <taxon>Enterobacterales</taxon>
        <taxon>Enterobacteriaceae</taxon>
        <taxon>Enterobacter</taxon>
        <taxon>Enterobacter cloacae complex</taxon>
    </lineage>
</organism>
<reference evidence="1" key="1">
    <citation type="journal article" date="2017" name="Antimicrob. Agents Chemother.">
        <title>Enterobacter cloacae Complex Isolates Harboring blaNMC-A or blaIMI-Type Class A Carbapenemase Genes on Novel Chromosomal Integrative Elements and Plasmids.</title>
        <authorList>
            <person name="Boyd D.A."/>
            <person name="Mataseje L.F."/>
            <person name="Davidson R."/>
            <person name="Delport J.A."/>
            <person name="Fuller J."/>
            <person name="Hoang L."/>
            <person name="Lefebvre B."/>
            <person name="Levett P.N."/>
            <person name="Roscoe D.L."/>
            <person name="Willey B.M."/>
            <person name="Mulvey M.R."/>
        </authorList>
    </citation>
    <scope>NUCLEOTIDE SEQUENCE</scope>
    <source>
        <strain evidence="1">N11-1141</strain>
    </source>
</reference>
<dbReference type="AlphaFoldDB" id="A0A0H3ZLM9"/>
<sequence length="122" mass="13972">MKNNALTLVLKNDWITSSSSQTYNGKYMVGHFHLTDTFIVEYMKLIHGVEIPVSWISSCFTNTSDTNIRKVMYMEGCGMLSNDTMNEIRNAVKSPTDNVKIYRNGEHIVKIEVMEKQNESTL</sequence>
<dbReference type="EMBL" id="KR057493">
    <property type="protein sequence ID" value="AKN35392.1"/>
    <property type="molecule type" value="Genomic_DNA"/>
</dbReference>
<protein>
    <submittedName>
        <fullName evidence="1">Uncharacterized protein</fullName>
    </submittedName>
</protein>
<name>A0A0H3ZLM9_ENTCL</name>
<accession>A0A0H3ZLM9</accession>